<accession>A0A0B0N8S8</accession>
<evidence type="ECO:0000313" key="1">
    <source>
        <dbReference type="EMBL" id="KHG09062.1"/>
    </source>
</evidence>
<evidence type="ECO:0000313" key="2">
    <source>
        <dbReference type="Proteomes" id="UP000032142"/>
    </source>
</evidence>
<organism evidence="1 2">
    <name type="scientific">Gossypium arboreum</name>
    <name type="common">Tree cotton</name>
    <name type="synonym">Gossypium nanking</name>
    <dbReference type="NCBI Taxonomy" id="29729"/>
    <lineage>
        <taxon>Eukaryota</taxon>
        <taxon>Viridiplantae</taxon>
        <taxon>Streptophyta</taxon>
        <taxon>Embryophyta</taxon>
        <taxon>Tracheophyta</taxon>
        <taxon>Spermatophyta</taxon>
        <taxon>Magnoliopsida</taxon>
        <taxon>eudicotyledons</taxon>
        <taxon>Gunneridae</taxon>
        <taxon>Pentapetalae</taxon>
        <taxon>rosids</taxon>
        <taxon>malvids</taxon>
        <taxon>Malvales</taxon>
        <taxon>Malvaceae</taxon>
        <taxon>Malvoideae</taxon>
        <taxon>Gossypium</taxon>
    </lineage>
</organism>
<gene>
    <name evidence="1" type="ORF">F383_36326</name>
</gene>
<name>A0A0B0N8S8_GOSAR</name>
<dbReference type="EMBL" id="JRRC01523316">
    <property type="protein sequence ID" value="KHG09062.1"/>
    <property type="molecule type" value="Genomic_DNA"/>
</dbReference>
<dbReference type="Proteomes" id="UP000032142">
    <property type="component" value="Unassembled WGS sequence"/>
</dbReference>
<comment type="caution">
    <text evidence="1">The sequence shown here is derived from an EMBL/GenBank/DDBJ whole genome shotgun (WGS) entry which is preliminary data.</text>
</comment>
<keyword evidence="2" id="KW-1185">Reference proteome</keyword>
<sequence>MPLAQTGSYSHT</sequence>
<protein>
    <submittedName>
        <fullName evidence="1">Uncharacterized protein</fullName>
    </submittedName>
</protein>
<reference evidence="2" key="1">
    <citation type="submission" date="2014-09" db="EMBL/GenBank/DDBJ databases">
        <authorList>
            <person name="Mudge J."/>
            <person name="Ramaraj T."/>
            <person name="Lindquist I.E."/>
            <person name="Bharti A.K."/>
            <person name="Sundararajan A."/>
            <person name="Cameron C.T."/>
            <person name="Woodward J.E."/>
            <person name="May G.D."/>
            <person name="Brubaker C."/>
            <person name="Broadhvest J."/>
            <person name="Wilkins T.A."/>
        </authorList>
    </citation>
    <scope>NUCLEOTIDE SEQUENCE</scope>
    <source>
        <strain evidence="2">cv. AKA8401</strain>
    </source>
</reference>
<proteinExistence type="predicted"/>